<protein>
    <submittedName>
        <fullName evidence="2">Uncharacterized protein</fullName>
    </submittedName>
</protein>
<feature type="transmembrane region" description="Helical" evidence="1">
    <location>
        <begin position="21"/>
        <end position="42"/>
    </location>
</feature>
<evidence type="ECO:0000313" key="3">
    <source>
        <dbReference type="Proteomes" id="UP000461585"/>
    </source>
</evidence>
<keyword evidence="1" id="KW-1133">Transmembrane helix</keyword>
<keyword evidence="1" id="KW-0812">Transmembrane</keyword>
<dbReference type="EMBL" id="JAAEEH010000002">
    <property type="protein sequence ID" value="NDL66356.1"/>
    <property type="molecule type" value="Genomic_DNA"/>
</dbReference>
<evidence type="ECO:0000313" key="2">
    <source>
        <dbReference type="EMBL" id="NDL66356.1"/>
    </source>
</evidence>
<accession>A0A7X5HTY6</accession>
<keyword evidence="3" id="KW-1185">Reference proteome</keyword>
<gene>
    <name evidence="2" type="ORF">GXN74_01160</name>
</gene>
<keyword evidence="1" id="KW-0472">Membrane</keyword>
<name>A0A7X5HTY6_9FIRM</name>
<sequence length="49" mass="5759">MGNFRKRYRKLRKGVRLTRKVYKGFLALVGIATFGLSLFLMIDDITHTR</sequence>
<organism evidence="2 3">
    <name type="scientific">Anaerotalea alkaliphila</name>
    <dbReference type="NCBI Taxonomy" id="2662126"/>
    <lineage>
        <taxon>Bacteria</taxon>
        <taxon>Bacillati</taxon>
        <taxon>Bacillota</taxon>
        <taxon>Clostridia</taxon>
        <taxon>Eubacteriales</taxon>
        <taxon>Anaerotalea</taxon>
    </lineage>
</organism>
<reference evidence="2 3" key="1">
    <citation type="submission" date="2020-01" db="EMBL/GenBank/DDBJ databases">
        <title>Anaeroalcalibacter tamaniensis gen. nov., sp. nov., moderately halophilic strictly anaerobic fermenter bacterium from mud volcano of Taman peninsula.</title>
        <authorList>
            <person name="Frolova A."/>
            <person name="Merkel A.Y."/>
            <person name="Slobodkin A.I."/>
        </authorList>
    </citation>
    <scope>NUCLEOTIDE SEQUENCE [LARGE SCALE GENOMIC DNA]</scope>
    <source>
        <strain evidence="2 3">F-3ap</strain>
    </source>
</reference>
<dbReference type="RefSeq" id="WP_162369087.1">
    <property type="nucleotide sequence ID" value="NZ_JAAEEH010000002.1"/>
</dbReference>
<evidence type="ECO:0000256" key="1">
    <source>
        <dbReference type="SAM" id="Phobius"/>
    </source>
</evidence>
<dbReference type="AlphaFoldDB" id="A0A7X5HTY6"/>
<proteinExistence type="predicted"/>
<dbReference type="Proteomes" id="UP000461585">
    <property type="component" value="Unassembled WGS sequence"/>
</dbReference>
<comment type="caution">
    <text evidence="2">The sequence shown here is derived from an EMBL/GenBank/DDBJ whole genome shotgun (WGS) entry which is preliminary data.</text>
</comment>